<dbReference type="Proteomes" id="UP000765507">
    <property type="component" value="Unassembled WGS sequence"/>
</dbReference>
<organism evidence="1 2">
    <name type="scientific">Chelydra serpentina</name>
    <name type="common">Snapping turtle</name>
    <name type="synonym">Testudo serpentina</name>
    <dbReference type="NCBI Taxonomy" id="8475"/>
    <lineage>
        <taxon>Eukaryota</taxon>
        <taxon>Metazoa</taxon>
        <taxon>Chordata</taxon>
        <taxon>Craniata</taxon>
        <taxon>Vertebrata</taxon>
        <taxon>Euteleostomi</taxon>
        <taxon>Archelosauria</taxon>
        <taxon>Testudinata</taxon>
        <taxon>Testudines</taxon>
        <taxon>Cryptodira</taxon>
        <taxon>Durocryptodira</taxon>
        <taxon>Americhelydia</taxon>
        <taxon>Chelydroidea</taxon>
        <taxon>Chelydridae</taxon>
        <taxon>Chelydra</taxon>
    </lineage>
</organism>
<keyword evidence="2" id="KW-1185">Reference proteome</keyword>
<accession>A0A8T1RWS5</accession>
<evidence type="ECO:0000313" key="1">
    <source>
        <dbReference type="EMBL" id="KAG6921196.1"/>
    </source>
</evidence>
<dbReference type="AlphaFoldDB" id="A0A8T1RWS5"/>
<sequence length="85" mass="10042">MGPLQTRRRGLHWKAQVASMWPLLQQEEYIYFSLLQDFSKHSYRSSAPVATSMRWSISQPDMRGTKLFFLWRMQLVPPSLALKAR</sequence>
<dbReference type="EMBL" id="JAHGAV010002487">
    <property type="protein sequence ID" value="KAG6921196.1"/>
    <property type="molecule type" value="Genomic_DNA"/>
</dbReference>
<reference evidence="1 2" key="1">
    <citation type="journal article" date="2020" name="G3 (Bethesda)">
        <title>Draft Genome of the Common Snapping Turtle, Chelydra serpentina, a Model for Phenotypic Plasticity in Reptiles.</title>
        <authorList>
            <person name="Das D."/>
            <person name="Singh S.K."/>
            <person name="Bierstedt J."/>
            <person name="Erickson A."/>
            <person name="Galli G.L.J."/>
            <person name="Crossley D.A. 2nd"/>
            <person name="Rhen T."/>
        </authorList>
    </citation>
    <scope>NUCLEOTIDE SEQUENCE [LARGE SCALE GENOMIC DNA]</scope>
    <source>
        <strain evidence="1">KW</strain>
    </source>
</reference>
<evidence type="ECO:0000313" key="2">
    <source>
        <dbReference type="Proteomes" id="UP000765507"/>
    </source>
</evidence>
<dbReference type="OrthoDB" id="8543887at2759"/>
<comment type="caution">
    <text evidence="1">The sequence shown here is derived from an EMBL/GenBank/DDBJ whole genome shotgun (WGS) entry which is preliminary data.</text>
</comment>
<gene>
    <name evidence="1" type="ORF">G0U57_009575</name>
</gene>
<name>A0A8T1RWS5_CHESE</name>
<proteinExistence type="predicted"/>
<protein>
    <submittedName>
        <fullName evidence="1">Uncharacterized protein</fullName>
    </submittedName>
</protein>